<dbReference type="RefSeq" id="WP_116849131.1">
    <property type="nucleotide sequence ID" value="NZ_QTJU01000010.1"/>
</dbReference>
<dbReference type="FunFam" id="3.40.50.300:FF:000006">
    <property type="entry name" value="DNA-binding transcriptional regulator NtrC"/>
    <property type="match status" value="1"/>
</dbReference>
<dbReference type="InterPro" id="IPR027417">
    <property type="entry name" value="P-loop_NTPase"/>
</dbReference>
<dbReference type="CDD" id="cd00009">
    <property type="entry name" value="AAA"/>
    <property type="match status" value="1"/>
</dbReference>
<dbReference type="InterPro" id="IPR011006">
    <property type="entry name" value="CheY-like_superfamily"/>
</dbReference>
<keyword evidence="1" id="KW-0547">Nucleotide-binding</keyword>
<dbReference type="InterPro" id="IPR002197">
    <property type="entry name" value="HTH_Fis"/>
</dbReference>
<dbReference type="Pfam" id="PF02954">
    <property type="entry name" value="HTH_8"/>
    <property type="match status" value="1"/>
</dbReference>
<dbReference type="PROSITE" id="PS00676">
    <property type="entry name" value="SIGMA54_INTERACT_2"/>
    <property type="match status" value="1"/>
</dbReference>
<gene>
    <name evidence="9" type="ORF">DXN05_20320</name>
</gene>
<evidence type="ECO:0000259" key="7">
    <source>
        <dbReference type="PROSITE" id="PS50045"/>
    </source>
</evidence>
<dbReference type="PROSITE" id="PS00688">
    <property type="entry name" value="SIGMA54_INTERACT_3"/>
    <property type="match status" value="1"/>
</dbReference>
<dbReference type="PANTHER" id="PTHR32071:SF57">
    <property type="entry name" value="C4-DICARBOXYLATE TRANSPORT TRANSCRIPTIONAL REGULATORY PROTEIN DCTD"/>
    <property type="match status" value="1"/>
</dbReference>
<dbReference type="OrthoDB" id="9767722at2"/>
<dbReference type="SMART" id="SM00448">
    <property type="entry name" value="REC"/>
    <property type="match status" value="1"/>
</dbReference>
<dbReference type="PROSITE" id="PS50110">
    <property type="entry name" value="RESPONSE_REGULATORY"/>
    <property type="match status" value="1"/>
</dbReference>
<dbReference type="GO" id="GO:0006355">
    <property type="term" value="P:regulation of DNA-templated transcription"/>
    <property type="evidence" value="ECO:0007669"/>
    <property type="project" value="InterPro"/>
</dbReference>
<dbReference type="InterPro" id="IPR002078">
    <property type="entry name" value="Sigma_54_int"/>
</dbReference>
<protein>
    <submittedName>
        <fullName evidence="9">Sigma-54-dependent Fis family transcriptional regulator</fullName>
    </submittedName>
</protein>
<keyword evidence="2" id="KW-0067">ATP-binding</keyword>
<sequence>MKTKILIVEDQFIEANNLKMILTNAGYEVCGIAPSVEEAMGLIELEKPDMVLLDIHLRGPKTGIDLARTLMNRNIAFVYLSANSNKQTLDAAKITNPYGFLVKPFRERDVLVMLEVALYRYHAEQKSIQHLKKPVLPSGTEQTGFKDMIGQSRAFMAVMDQVKVVARSETSVLILGESGTGKELVAKATHQLSDRRNKPFVVLNCAALPAELIESELFGHERGSFTGAYDKRVGKFELANGGTVFLDEIGELPLDLQSKFLRVLQEREVESIGGKRKSVDVRVIAATNRDLEREMANGRFRMDLYYRLNVFPVLLPPLRERQEDIALLANYFVDVFARRMNKNVKGIAAPALKSMLAYAWPGNIRELENIMERSVLLANAPMITHVSLPTDNNKDSQAAPGDQRIKTITENERDHILAALEKCGWKLYGTDGAAKMLDINPSTLLSRMKKLGITKKVATKDF</sequence>
<keyword evidence="4" id="KW-0238">DNA-binding</keyword>
<keyword evidence="5" id="KW-0804">Transcription</keyword>
<evidence type="ECO:0000256" key="5">
    <source>
        <dbReference type="ARBA" id="ARBA00023163"/>
    </source>
</evidence>
<dbReference type="InterPro" id="IPR025943">
    <property type="entry name" value="Sigma_54_int_dom_ATP-bd_2"/>
</dbReference>
<dbReference type="SUPFAM" id="SSF52540">
    <property type="entry name" value="P-loop containing nucleoside triphosphate hydrolases"/>
    <property type="match status" value="1"/>
</dbReference>
<keyword evidence="3" id="KW-0805">Transcription regulation</keyword>
<feature type="modified residue" description="4-aspartylphosphate" evidence="6">
    <location>
        <position position="54"/>
    </location>
</feature>
<dbReference type="SMART" id="SM00382">
    <property type="entry name" value="AAA"/>
    <property type="match status" value="1"/>
</dbReference>
<evidence type="ECO:0000256" key="2">
    <source>
        <dbReference type="ARBA" id="ARBA00022840"/>
    </source>
</evidence>
<keyword evidence="10" id="KW-1185">Reference proteome</keyword>
<evidence type="ECO:0000313" key="10">
    <source>
        <dbReference type="Proteomes" id="UP000261284"/>
    </source>
</evidence>
<dbReference type="InterPro" id="IPR009057">
    <property type="entry name" value="Homeodomain-like_sf"/>
</dbReference>
<dbReference type="EMBL" id="QTJU01000010">
    <property type="protein sequence ID" value="RFM26259.1"/>
    <property type="molecule type" value="Genomic_DNA"/>
</dbReference>
<dbReference type="Gene3D" id="3.40.50.2300">
    <property type="match status" value="1"/>
</dbReference>
<dbReference type="Pfam" id="PF25601">
    <property type="entry name" value="AAA_lid_14"/>
    <property type="match status" value="1"/>
</dbReference>
<dbReference type="GO" id="GO:0000160">
    <property type="term" value="P:phosphorelay signal transduction system"/>
    <property type="evidence" value="ECO:0007669"/>
    <property type="project" value="InterPro"/>
</dbReference>
<evidence type="ECO:0000313" key="9">
    <source>
        <dbReference type="EMBL" id="RFM26259.1"/>
    </source>
</evidence>
<organism evidence="9 10">
    <name type="scientific">Deminuibacter soli</name>
    <dbReference type="NCBI Taxonomy" id="2291815"/>
    <lineage>
        <taxon>Bacteria</taxon>
        <taxon>Pseudomonadati</taxon>
        <taxon>Bacteroidota</taxon>
        <taxon>Chitinophagia</taxon>
        <taxon>Chitinophagales</taxon>
        <taxon>Chitinophagaceae</taxon>
        <taxon>Deminuibacter</taxon>
    </lineage>
</organism>
<evidence type="ECO:0000256" key="6">
    <source>
        <dbReference type="PROSITE-ProRule" id="PRU00169"/>
    </source>
</evidence>
<dbReference type="Proteomes" id="UP000261284">
    <property type="component" value="Unassembled WGS sequence"/>
</dbReference>
<comment type="caution">
    <text evidence="9">The sequence shown here is derived from an EMBL/GenBank/DDBJ whole genome shotgun (WGS) entry which is preliminary data.</text>
</comment>
<proteinExistence type="predicted"/>
<dbReference type="GO" id="GO:0043565">
    <property type="term" value="F:sequence-specific DNA binding"/>
    <property type="evidence" value="ECO:0007669"/>
    <property type="project" value="InterPro"/>
</dbReference>
<feature type="domain" description="Sigma-54 factor interaction" evidence="7">
    <location>
        <begin position="148"/>
        <end position="376"/>
    </location>
</feature>
<dbReference type="AlphaFoldDB" id="A0A3E1NE60"/>
<dbReference type="PANTHER" id="PTHR32071">
    <property type="entry name" value="TRANSCRIPTIONAL REGULATORY PROTEIN"/>
    <property type="match status" value="1"/>
</dbReference>
<evidence type="ECO:0000256" key="4">
    <source>
        <dbReference type="ARBA" id="ARBA00023125"/>
    </source>
</evidence>
<dbReference type="Gene3D" id="1.10.10.60">
    <property type="entry name" value="Homeodomain-like"/>
    <property type="match status" value="1"/>
</dbReference>
<dbReference type="Gene3D" id="3.40.50.300">
    <property type="entry name" value="P-loop containing nucleotide triphosphate hydrolases"/>
    <property type="match status" value="1"/>
</dbReference>
<dbReference type="Pfam" id="PF00158">
    <property type="entry name" value="Sigma54_activat"/>
    <property type="match status" value="1"/>
</dbReference>
<dbReference type="PROSITE" id="PS50045">
    <property type="entry name" value="SIGMA54_INTERACT_4"/>
    <property type="match status" value="1"/>
</dbReference>
<dbReference type="InterPro" id="IPR003593">
    <property type="entry name" value="AAA+_ATPase"/>
</dbReference>
<dbReference type="PROSITE" id="PS00675">
    <property type="entry name" value="SIGMA54_INTERACT_1"/>
    <property type="match status" value="1"/>
</dbReference>
<dbReference type="InterPro" id="IPR001789">
    <property type="entry name" value="Sig_transdc_resp-reg_receiver"/>
</dbReference>
<name>A0A3E1NE60_9BACT</name>
<dbReference type="Pfam" id="PF00072">
    <property type="entry name" value="Response_reg"/>
    <property type="match status" value="1"/>
</dbReference>
<dbReference type="InterPro" id="IPR058031">
    <property type="entry name" value="AAA_lid_NorR"/>
</dbReference>
<dbReference type="SUPFAM" id="SSF52172">
    <property type="entry name" value="CheY-like"/>
    <property type="match status" value="1"/>
</dbReference>
<reference evidence="9 10" key="1">
    <citation type="submission" date="2018-08" db="EMBL/GenBank/DDBJ databases">
        <title>Chitinophagaceae sp. K23C18032701, a novel bacterium isolated from forest soil.</title>
        <authorList>
            <person name="Wang C."/>
        </authorList>
    </citation>
    <scope>NUCLEOTIDE SEQUENCE [LARGE SCALE GENOMIC DNA]</scope>
    <source>
        <strain evidence="9 10">K23C18032701</strain>
    </source>
</reference>
<dbReference type="CDD" id="cd17534">
    <property type="entry name" value="REC_DC-like"/>
    <property type="match status" value="1"/>
</dbReference>
<feature type="domain" description="Response regulatory" evidence="8">
    <location>
        <begin position="4"/>
        <end position="118"/>
    </location>
</feature>
<dbReference type="InterPro" id="IPR025944">
    <property type="entry name" value="Sigma_54_int_dom_CS"/>
</dbReference>
<dbReference type="InterPro" id="IPR025662">
    <property type="entry name" value="Sigma_54_int_dom_ATP-bd_1"/>
</dbReference>
<keyword evidence="6" id="KW-0597">Phosphoprotein</keyword>
<dbReference type="Gene3D" id="1.10.8.60">
    <property type="match status" value="1"/>
</dbReference>
<dbReference type="SUPFAM" id="SSF46689">
    <property type="entry name" value="Homeodomain-like"/>
    <property type="match status" value="1"/>
</dbReference>
<accession>A0A3E1NE60</accession>
<evidence type="ECO:0000256" key="3">
    <source>
        <dbReference type="ARBA" id="ARBA00023015"/>
    </source>
</evidence>
<evidence type="ECO:0000259" key="8">
    <source>
        <dbReference type="PROSITE" id="PS50110"/>
    </source>
</evidence>
<dbReference type="GO" id="GO:0005524">
    <property type="term" value="F:ATP binding"/>
    <property type="evidence" value="ECO:0007669"/>
    <property type="project" value="UniProtKB-KW"/>
</dbReference>
<evidence type="ECO:0000256" key="1">
    <source>
        <dbReference type="ARBA" id="ARBA00022741"/>
    </source>
</evidence>